<dbReference type="AlphaFoldDB" id="A1WKT9"/>
<evidence type="ECO:0000256" key="2">
    <source>
        <dbReference type="SAM" id="SignalP"/>
    </source>
</evidence>
<organism evidence="3 4">
    <name type="scientific">Verminephrobacter eiseniae (strain EF01-2)</name>
    <dbReference type="NCBI Taxonomy" id="391735"/>
    <lineage>
        <taxon>Bacteria</taxon>
        <taxon>Pseudomonadati</taxon>
        <taxon>Pseudomonadota</taxon>
        <taxon>Betaproteobacteria</taxon>
        <taxon>Burkholderiales</taxon>
        <taxon>Comamonadaceae</taxon>
        <taxon>Verminephrobacter</taxon>
    </lineage>
</organism>
<dbReference type="OrthoDB" id="8678390at2"/>
<accession>A1WKT9</accession>
<dbReference type="KEGG" id="vei:Veis_2501"/>
<dbReference type="CDD" id="cd13578">
    <property type="entry name" value="PBP2_Bug27"/>
    <property type="match status" value="1"/>
</dbReference>
<dbReference type="STRING" id="391735.Veis_2501"/>
<protein>
    <submittedName>
        <fullName evidence="3">Uncharacterized protein UPF0065</fullName>
    </submittedName>
</protein>
<proteinExistence type="inferred from homology"/>
<dbReference type="Gene3D" id="3.40.190.10">
    <property type="entry name" value="Periplasmic binding protein-like II"/>
    <property type="match status" value="1"/>
</dbReference>
<dbReference type="InterPro" id="IPR042100">
    <property type="entry name" value="Bug_dom1"/>
</dbReference>
<dbReference type="GeneID" id="76461040"/>
<keyword evidence="4" id="KW-1185">Reference proteome</keyword>
<sequence length="322" mass="33708">MMKPGTKILTALALAALLPAALAGQDYPRRPVRLIVPYAAGGGADTLARMLGQRLGELLEQPVVVENKPGGATITGTQFVVKAAPDGHTLLIGTANLATNAALFGQLPYDASRDLAPVSLLVRVPVFAFAHAGANIASLNDLVAQSHGTPGGLSYATAGNGSAPHLAGELFRLESKSRIAHIPYNGSAQAAAALVGGQVPLSFDNLSPLLAHVKTGAVVPLAIAMPERSGIAPEVPTFKELGYPMQAYSWWGVLAPAGTPPAIVERLNQEIRKALQMPQIRDRLHAQGMQAVGSSAAEFAAHIRAETDKWRRVVTDARIQTQ</sequence>
<reference evidence="4" key="1">
    <citation type="submission" date="2006-12" db="EMBL/GenBank/DDBJ databases">
        <title>Complete sequence of chromosome 1 of Verminephrobacter eiseniae EF01-2.</title>
        <authorList>
            <person name="Copeland A."/>
            <person name="Lucas S."/>
            <person name="Lapidus A."/>
            <person name="Barry K."/>
            <person name="Detter J.C."/>
            <person name="Glavina del Rio T."/>
            <person name="Dalin E."/>
            <person name="Tice H."/>
            <person name="Pitluck S."/>
            <person name="Chertkov O."/>
            <person name="Brettin T."/>
            <person name="Bruce D."/>
            <person name="Han C."/>
            <person name="Tapia R."/>
            <person name="Gilna P."/>
            <person name="Schmutz J."/>
            <person name="Larimer F."/>
            <person name="Land M."/>
            <person name="Hauser L."/>
            <person name="Kyrpides N."/>
            <person name="Kim E."/>
            <person name="Stahl D."/>
            <person name="Richardson P."/>
        </authorList>
    </citation>
    <scope>NUCLEOTIDE SEQUENCE [LARGE SCALE GENOMIC DNA]</scope>
    <source>
        <strain evidence="4">EF01-2</strain>
    </source>
</reference>
<evidence type="ECO:0000313" key="4">
    <source>
        <dbReference type="Proteomes" id="UP000000374"/>
    </source>
</evidence>
<dbReference type="eggNOG" id="COG3181">
    <property type="taxonomic scope" value="Bacteria"/>
</dbReference>
<dbReference type="Proteomes" id="UP000000374">
    <property type="component" value="Chromosome"/>
</dbReference>
<evidence type="ECO:0000313" key="3">
    <source>
        <dbReference type="EMBL" id="ABM58246.1"/>
    </source>
</evidence>
<dbReference type="InterPro" id="IPR005064">
    <property type="entry name" value="BUG"/>
</dbReference>
<dbReference type="Pfam" id="PF03401">
    <property type="entry name" value="TctC"/>
    <property type="match status" value="1"/>
</dbReference>
<name>A1WKT9_VEREI</name>
<dbReference type="PIRSF" id="PIRSF017082">
    <property type="entry name" value="YflP"/>
    <property type="match status" value="1"/>
</dbReference>
<dbReference type="EMBL" id="CP000542">
    <property type="protein sequence ID" value="ABM58246.1"/>
    <property type="molecule type" value="Genomic_DNA"/>
</dbReference>
<feature type="signal peptide" evidence="2">
    <location>
        <begin position="1"/>
        <end position="23"/>
    </location>
</feature>
<feature type="chain" id="PRO_5002640499" evidence="2">
    <location>
        <begin position="24"/>
        <end position="322"/>
    </location>
</feature>
<evidence type="ECO:0000256" key="1">
    <source>
        <dbReference type="ARBA" id="ARBA00006987"/>
    </source>
</evidence>
<dbReference type="PANTHER" id="PTHR42928:SF5">
    <property type="entry name" value="BLR1237 PROTEIN"/>
    <property type="match status" value="1"/>
</dbReference>
<dbReference type="RefSeq" id="WP_011810247.1">
    <property type="nucleotide sequence ID" value="NC_008786.1"/>
</dbReference>
<dbReference type="SUPFAM" id="SSF53850">
    <property type="entry name" value="Periplasmic binding protein-like II"/>
    <property type="match status" value="1"/>
</dbReference>
<keyword evidence="2" id="KW-0732">Signal</keyword>
<gene>
    <name evidence="3" type="ordered locus">Veis_2501</name>
</gene>
<dbReference type="PANTHER" id="PTHR42928">
    <property type="entry name" value="TRICARBOXYLATE-BINDING PROTEIN"/>
    <property type="match status" value="1"/>
</dbReference>
<dbReference type="HOGENOM" id="CLU_045683_1_2_4"/>
<comment type="similarity">
    <text evidence="1">Belongs to the UPF0065 (bug) family.</text>
</comment>
<dbReference type="Gene3D" id="3.40.190.150">
    <property type="entry name" value="Bordetella uptake gene, domain 1"/>
    <property type="match status" value="1"/>
</dbReference>